<protein>
    <submittedName>
        <fullName evidence="2">Uncharacterized protein</fullName>
    </submittedName>
</protein>
<sequence length="338" mass="37141">MPRTSWNDDEQAALRGLSMLAQLIYLRVFRRRMDYRTGIAGGLHRRITATTIAEEVAFVPDPRSTKKRWAPSRGEIRAAIAELERARPCDDDPERLVSLLVDAGSGIEVGYIKRLPLADRGASVQNMSNPRTTREQPGQSRPSIHPENTVRDTSNQSVACVAPPDEPPEPSCAAPAKNDPSSGSLVSGREEVLTHLSCADRRGGRTPPADAPCPSPSEGGHQDSVQAVFTHWQRVMDKPHARLDGKRRAAIAARLKDGYRVSDLLTAIDGCRASAWHQGQNDRQRPFNDLGLICRDGAHVEQFLELARTQRHADAKLAAFLNGGGHPRTLEGDFHVVR</sequence>
<organism evidence="2 3">
    <name type="scientific">Thiorhodococcus minor</name>
    <dbReference type="NCBI Taxonomy" id="57489"/>
    <lineage>
        <taxon>Bacteria</taxon>
        <taxon>Pseudomonadati</taxon>
        <taxon>Pseudomonadota</taxon>
        <taxon>Gammaproteobacteria</taxon>
        <taxon>Chromatiales</taxon>
        <taxon>Chromatiaceae</taxon>
        <taxon>Thiorhodococcus</taxon>
    </lineage>
</organism>
<feature type="compositionally biased region" description="Polar residues" evidence="1">
    <location>
        <begin position="123"/>
        <end position="142"/>
    </location>
</feature>
<evidence type="ECO:0000313" key="3">
    <source>
        <dbReference type="Proteomes" id="UP000483379"/>
    </source>
</evidence>
<dbReference type="RefSeq" id="WP_164455724.1">
    <property type="nucleotide sequence ID" value="NZ_JAAIJQ010000106.1"/>
</dbReference>
<proteinExistence type="predicted"/>
<feature type="region of interest" description="Disordered" evidence="1">
    <location>
        <begin position="122"/>
        <end position="222"/>
    </location>
</feature>
<dbReference type="EMBL" id="JAAIJQ010000106">
    <property type="protein sequence ID" value="NEV64715.1"/>
    <property type="molecule type" value="Genomic_DNA"/>
</dbReference>
<accession>A0A6M0K8I0</accession>
<dbReference type="AlphaFoldDB" id="A0A6M0K8I0"/>
<evidence type="ECO:0000256" key="1">
    <source>
        <dbReference type="SAM" id="MobiDB-lite"/>
    </source>
</evidence>
<name>A0A6M0K8I0_9GAMM</name>
<feature type="compositionally biased region" description="Basic and acidic residues" evidence="1">
    <location>
        <begin position="188"/>
        <end position="203"/>
    </location>
</feature>
<reference evidence="2 3" key="1">
    <citation type="submission" date="2020-02" db="EMBL/GenBank/DDBJ databases">
        <title>Genome sequences of Thiorhodococcus mannitoliphagus and Thiorhodococcus minor, purple sulfur photosynthetic bacteria in the gammaproteobacterial family, Chromatiaceae.</title>
        <authorList>
            <person name="Aviles F.A."/>
            <person name="Meyer T.E."/>
            <person name="Kyndt J.A."/>
        </authorList>
    </citation>
    <scope>NUCLEOTIDE SEQUENCE [LARGE SCALE GENOMIC DNA]</scope>
    <source>
        <strain evidence="2 3">DSM 11518</strain>
    </source>
</reference>
<gene>
    <name evidence="2" type="ORF">G3446_23070</name>
</gene>
<evidence type="ECO:0000313" key="2">
    <source>
        <dbReference type="EMBL" id="NEV64715.1"/>
    </source>
</evidence>
<dbReference type="Proteomes" id="UP000483379">
    <property type="component" value="Unassembled WGS sequence"/>
</dbReference>
<comment type="caution">
    <text evidence="2">The sequence shown here is derived from an EMBL/GenBank/DDBJ whole genome shotgun (WGS) entry which is preliminary data.</text>
</comment>
<keyword evidence="3" id="KW-1185">Reference proteome</keyword>